<proteinExistence type="predicted"/>
<dbReference type="CDD" id="cd14852">
    <property type="entry name" value="LD-carboxypeptidase"/>
    <property type="match status" value="1"/>
</dbReference>
<evidence type="ECO:0000313" key="3">
    <source>
        <dbReference type="Proteomes" id="UP000219327"/>
    </source>
</evidence>
<protein>
    <recommendedName>
        <fullName evidence="1">D-alanyl-D-alanine carboxypeptidase-like core domain-containing protein</fullName>
    </recommendedName>
</protein>
<dbReference type="PANTHER" id="PTHR34385">
    <property type="entry name" value="D-ALANYL-D-ALANINE CARBOXYPEPTIDASE"/>
    <property type="match status" value="1"/>
</dbReference>
<dbReference type="GO" id="GO:0006508">
    <property type="term" value="P:proteolysis"/>
    <property type="evidence" value="ECO:0007669"/>
    <property type="project" value="InterPro"/>
</dbReference>
<dbReference type="InterPro" id="IPR003709">
    <property type="entry name" value="VanY-like_core_dom"/>
</dbReference>
<dbReference type="GO" id="GO:0008233">
    <property type="term" value="F:peptidase activity"/>
    <property type="evidence" value="ECO:0007669"/>
    <property type="project" value="InterPro"/>
</dbReference>
<evidence type="ECO:0000259" key="1">
    <source>
        <dbReference type="Pfam" id="PF02557"/>
    </source>
</evidence>
<feature type="domain" description="D-alanyl-D-alanine carboxypeptidase-like core" evidence="1">
    <location>
        <begin position="22"/>
        <end position="146"/>
    </location>
</feature>
<dbReference type="InterPro" id="IPR009045">
    <property type="entry name" value="Zn_M74/Hedgehog-like"/>
</dbReference>
<reference evidence="2 3" key="1">
    <citation type="submission" date="2017-08" db="EMBL/GenBank/DDBJ databases">
        <title>Fine stratification of microbial communities through a metagenomic profile of the photic zone.</title>
        <authorList>
            <person name="Haro-Moreno J.M."/>
            <person name="Lopez-Perez M."/>
            <person name="De La Torre J."/>
            <person name="Picazo A."/>
            <person name="Camacho A."/>
            <person name="Rodriguez-Valera F."/>
        </authorList>
    </citation>
    <scope>NUCLEOTIDE SEQUENCE [LARGE SCALE GENOMIC DNA]</scope>
    <source>
        <strain evidence="2">MED-G24</strain>
    </source>
</reference>
<dbReference type="SUPFAM" id="SSF55166">
    <property type="entry name" value="Hedgehog/DD-peptidase"/>
    <property type="match status" value="1"/>
</dbReference>
<dbReference type="Pfam" id="PF02557">
    <property type="entry name" value="VanY"/>
    <property type="match status" value="1"/>
</dbReference>
<dbReference type="AlphaFoldDB" id="A0A2A5WZR5"/>
<evidence type="ECO:0000313" key="2">
    <source>
        <dbReference type="EMBL" id="PDH41911.1"/>
    </source>
</evidence>
<gene>
    <name evidence="2" type="ORF">CNE99_00840</name>
</gene>
<name>A0A2A5WZR5_9GAMM</name>
<comment type="caution">
    <text evidence="2">The sequence shown here is derived from an EMBL/GenBank/DDBJ whole genome shotgun (WGS) entry which is preliminary data.</text>
</comment>
<dbReference type="Proteomes" id="UP000219327">
    <property type="component" value="Unassembled WGS sequence"/>
</dbReference>
<sequence length="147" mass="16824">MPFQPEQSVVDAGLDIYDRPVQMSPGTLTAWQRLSSAAKGEDVTIQLVSAFRSFAYQCQIIERKRERGQSMDEILRVSAIPGFSEHHSGCALDLTTPGHPPLEESFEQSDAFGWLSRQAHEFGFTLSYPRNNPLNVDYEPWHWCWHR</sequence>
<dbReference type="InterPro" id="IPR052179">
    <property type="entry name" value="DD-CPase-like"/>
</dbReference>
<dbReference type="PANTHER" id="PTHR34385:SF1">
    <property type="entry name" value="PEPTIDOGLYCAN L-ALANYL-D-GLUTAMATE ENDOPEPTIDASE CWLK"/>
    <property type="match status" value="1"/>
</dbReference>
<dbReference type="Gene3D" id="3.30.1380.10">
    <property type="match status" value="1"/>
</dbReference>
<dbReference type="EMBL" id="NTKD01000002">
    <property type="protein sequence ID" value="PDH41911.1"/>
    <property type="molecule type" value="Genomic_DNA"/>
</dbReference>
<accession>A0A2A5WZR5</accession>
<dbReference type="InterPro" id="IPR058193">
    <property type="entry name" value="VanY/YodJ_core_dom"/>
</dbReference>
<organism evidence="2 3">
    <name type="scientific">OM182 bacterium MED-G24</name>
    <dbReference type="NCBI Taxonomy" id="1986255"/>
    <lineage>
        <taxon>Bacteria</taxon>
        <taxon>Pseudomonadati</taxon>
        <taxon>Pseudomonadota</taxon>
        <taxon>Gammaproteobacteria</taxon>
        <taxon>OMG group</taxon>
        <taxon>OM182 clade</taxon>
    </lineage>
</organism>